<dbReference type="HAMAP" id="MF_00775">
    <property type="entry name" value="UPF0311"/>
    <property type="match status" value="1"/>
</dbReference>
<accession>A0A1H0G8S6</accession>
<evidence type="ECO:0000313" key="6">
    <source>
        <dbReference type="Proteomes" id="UP000199134"/>
    </source>
</evidence>
<dbReference type="Proteomes" id="UP000198779">
    <property type="component" value="Unassembled WGS sequence"/>
</dbReference>
<feature type="signal peptide" evidence="2">
    <location>
        <begin position="1"/>
        <end position="21"/>
    </location>
</feature>
<reference evidence="3 6" key="2">
    <citation type="submission" date="2016-10" db="EMBL/GenBank/DDBJ databases">
        <authorList>
            <person name="de Groot N.N."/>
        </authorList>
    </citation>
    <scope>NUCLEOTIDE SEQUENCE [LARGE SCALE GENOMIC DNA]</scope>
    <source>
        <strain evidence="6">BP1-145</strain>
        <strain evidence="3">BP1-148</strain>
    </source>
</reference>
<dbReference type="AlphaFoldDB" id="A0A1H0G8S6"/>
<dbReference type="Gene3D" id="2.40.160.20">
    <property type="match status" value="1"/>
</dbReference>
<dbReference type="Pfam" id="PF11578">
    <property type="entry name" value="DUF3237"/>
    <property type="match status" value="1"/>
</dbReference>
<dbReference type="PANTHER" id="PTHR37315">
    <property type="entry name" value="UPF0311 PROTEIN BLR7842"/>
    <property type="match status" value="1"/>
</dbReference>
<dbReference type="STRING" id="645274.SAMN04487901_1016"/>
<comment type="similarity">
    <text evidence="1">Belongs to the UPF0311 family.</text>
</comment>
<evidence type="ECO:0000256" key="2">
    <source>
        <dbReference type="SAM" id="SignalP"/>
    </source>
</evidence>
<protein>
    <recommendedName>
        <fullName evidence="1">UPF0311 protein SAMN04487900_1086</fullName>
    </recommendedName>
</protein>
<evidence type="ECO:0000313" key="5">
    <source>
        <dbReference type="Proteomes" id="UP000198779"/>
    </source>
</evidence>
<name>A0A1H0G8S6_9BACT</name>
<dbReference type="RefSeq" id="WP_237793714.1">
    <property type="nucleotide sequence ID" value="NZ_CP091791.1"/>
</dbReference>
<dbReference type="EMBL" id="FNIW01000008">
    <property type="protein sequence ID" value="SDO03297.1"/>
    <property type="molecule type" value="Genomic_DNA"/>
</dbReference>
<dbReference type="EMBL" id="FNCQ01000001">
    <property type="protein sequence ID" value="SDG11330.1"/>
    <property type="molecule type" value="Genomic_DNA"/>
</dbReference>
<accession>A0A1G7RMK1</accession>
<dbReference type="InterPro" id="IPR020915">
    <property type="entry name" value="UPF0311"/>
</dbReference>
<evidence type="ECO:0000313" key="3">
    <source>
        <dbReference type="EMBL" id="SDG11330.1"/>
    </source>
</evidence>
<proteinExistence type="inferred from homology"/>
<dbReference type="Proteomes" id="UP000199134">
    <property type="component" value="Unassembled WGS sequence"/>
</dbReference>
<keyword evidence="2" id="KW-0732">Signal</keyword>
<gene>
    <name evidence="4" type="ORF">SAMN04487900_1086</name>
    <name evidence="3" type="ORF">SAMN04487901_1016</name>
</gene>
<keyword evidence="5" id="KW-1185">Reference proteome</keyword>
<reference evidence="4 5" key="1">
    <citation type="submission" date="2016-10" db="EMBL/GenBank/DDBJ databases">
        <authorList>
            <person name="Varghese N."/>
            <person name="Submissions S."/>
        </authorList>
    </citation>
    <scope>NUCLEOTIDE SEQUENCE</scope>
    <source>
        <strain evidence="4">BP1-145</strain>
        <strain evidence="5">BP1-148</strain>
    </source>
</reference>
<feature type="chain" id="PRO_5041051281" description="UPF0311 protein SAMN04487900_1086" evidence="2">
    <location>
        <begin position="22"/>
        <end position="172"/>
    </location>
</feature>
<evidence type="ECO:0000256" key="1">
    <source>
        <dbReference type="HAMAP-Rule" id="MF_00775"/>
    </source>
</evidence>
<sequence length="172" mass="18789">MMTKKFLLTALMAVFALGIHAQVEAPKDTPQLEFALQLKVTLGETFGINNTQHGRRTVIPITGGTFEGPGIKGTIISGGADYQLANADGRTELEAIYCIKTDDGVYIHVRNRGIIANTKDADGKPSFYFRCAPQFEAPADSKYGWLNNSLFLCAPSFSQGFNGIVLNVWRVK</sequence>
<dbReference type="PANTHER" id="PTHR37315:SF1">
    <property type="entry name" value="UPF0311 PROTEIN BLR7842"/>
    <property type="match status" value="1"/>
</dbReference>
<organism evidence="4 6">
    <name type="scientific">Prevotella communis</name>
    <dbReference type="NCBI Taxonomy" id="2913614"/>
    <lineage>
        <taxon>Bacteria</taxon>
        <taxon>Pseudomonadati</taxon>
        <taxon>Bacteroidota</taxon>
        <taxon>Bacteroidia</taxon>
        <taxon>Bacteroidales</taxon>
        <taxon>Prevotellaceae</taxon>
        <taxon>Prevotella</taxon>
    </lineage>
</organism>
<evidence type="ECO:0000313" key="4">
    <source>
        <dbReference type="EMBL" id="SDO03297.1"/>
    </source>
</evidence>